<dbReference type="Gene3D" id="3.40.1170.60">
    <property type="match status" value="1"/>
</dbReference>
<dbReference type="GO" id="GO:0042276">
    <property type="term" value="P:error-prone translesion synthesis"/>
    <property type="evidence" value="ECO:0007669"/>
    <property type="project" value="TreeGrafter"/>
</dbReference>
<feature type="binding site" evidence="15">
    <location>
        <position position="108"/>
    </location>
    <ligand>
        <name>Mg(2+)</name>
        <dbReference type="ChEBI" id="CHEBI:18420"/>
    </ligand>
</feature>
<dbReference type="Gene3D" id="3.30.1490.100">
    <property type="entry name" value="DNA polymerase, Y-family, little finger domain"/>
    <property type="match status" value="1"/>
</dbReference>
<comment type="caution">
    <text evidence="18">The sequence shown here is derived from an EMBL/GenBank/DDBJ whole genome shotgun (WGS) entry which is preliminary data.</text>
</comment>
<reference evidence="18" key="1">
    <citation type="submission" date="2023-10" db="EMBL/GenBank/DDBJ databases">
        <title>Screening of Alkalihalophilus pseudofirmusBZ-TG-HK211 and Its Alleviation of Salt Stress on Rapeseed Growth.</title>
        <authorList>
            <person name="Zhao B."/>
            <person name="Guo T."/>
        </authorList>
    </citation>
    <scope>NUCLEOTIDE SEQUENCE</scope>
    <source>
        <strain evidence="18">BZ-TG-HK211</strain>
    </source>
</reference>
<protein>
    <recommendedName>
        <fullName evidence="15">DNA polymerase IV</fullName>
        <shortName evidence="15">Pol IV</shortName>
        <ecNumber evidence="15">2.7.7.7</ecNumber>
    </recommendedName>
</protein>
<keyword evidence="7 15" id="KW-0235">DNA replication</keyword>
<evidence type="ECO:0000256" key="5">
    <source>
        <dbReference type="ARBA" id="ARBA00022679"/>
    </source>
</evidence>
<dbReference type="InterPro" id="IPR001126">
    <property type="entry name" value="UmuC"/>
</dbReference>
<evidence type="ECO:0000256" key="1">
    <source>
        <dbReference type="ARBA" id="ARBA00004496"/>
    </source>
</evidence>
<evidence type="ECO:0000256" key="3">
    <source>
        <dbReference type="ARBA" id="ARBA00022457"/>
    </source>
</evidence>
<dbReference type="SUPFAM" id="SSF56672">
    <property type="entry name" value="DNA/RNA polymerases"/>
    <property type="match status" value="1"/>
</dbReference>
<dbReference type="NCBIfam" id="NF002492">
    <property type="entry name" value="PRK01810.1"/>
    <property type="match status" value="1"/>
</dbReference>
<dbReference type="PROSITE" id="PS50173">
    <property type="entry name" value="UMUC"/>
    <property type="match status" value="1"/>
</dbReference>
<keyword evidence="3 15" id="KW-0515">Mutator protein</keyword>
<accession>A0AAJ2NKC7</accession>
<dbReference type="InterPro" id="IPR017961">
    <property type="entry name" value="DNA_pol_Y-fam_little_finger"/>
</dbReference>
<keyword evidence="6 15" id="KW-0548">Nucleotidyltransferase</keyword>
<evidence type="ECO:0000259" key="17">
    <source>
        <dbReference type="PROSITE" id="PS50173"/>
    </source>
</evidence>
<evidence type="ECO:0000256" key="15">
    <source>
        <dbReference type="HAMAP-Rule" id="MF_01113"/>
    </source>
</evidence>
<dbReference type="GO" id="GO:0003684">
    <property type="term" value="F:damaged DNA binding"/>
    <property type="evidence" value="ECO:0007669"/>
    <property type="project" value="InterPro"/>
</dbReference>
<dbReference type="InterPro" id="IPR043502">
    <property type="entry name" value="DNA/RNA_pol_sf"/>
</dbReference>
<dbReference type="NCBIfam" id="NF002677">
    <property type="entry name" value="PRK02406.1"/>
    <property type="match status" value="1"/>
</dbReference>
<dbReference type="GO" id="GO:0009432">
    <property type="term" value="P:SOS response"/>
    <property type="evidence" value="ECO:0007669"/>
    <property type="project" value="TreeGrafter"/>
</dbReference>
<evidence type="ECO:0000256" key="13">
    <source>
        <dbReference type="ARBA" id="ARBA00023204"/>
    </source>
</evidence>
<dbReference type="InterPro" id="IPR050116">
    <property type="entry name" value="DNA_polymerase-Y"/>
</dbReference>
<keyword evidence="5 15" id="KW-0808">Transferase</keyword>
<name>A0AAJ2NKC7_ALKPS</name>
<dbReference type="InterPro" id="IPR036775">
    <property type="entry name" value="DNA_pol_Y-fam_lit_finger_sf"/>
</dbReference>
<dbReference type="SUPFAM" id="SSF100879">
    <property type="entry name" value="Lesion bypass DNA polymerase (Y-family), little finger domain"/>
    <property type="match status" value="1"/>
</dbReference>
<dbReference type="GO" id="GO:0000287">
    <property type="term" value="F:magnesium ion binding"/>
    <property type="evidence" value="ECO:0007669"/>
    <property type="project" value="UniProtKB-UniRule"/>
</dbReference>
<dbReference type="Gene3D" id="3.30.70.270">
    <property type="match status" value="1"/>
</dbReference>
<evidence type="ECO:0000256" key="7">
    <source>
        <dbReference type="ARBA" id="ARBA00022705"/>
    </source>
</evidence>
<evidence type="ECO:0000256" key="2">
    <source>
        <dbReference type="ARBA" id="ARBA00010945"/>
    </source>
</evidence>
<evidence type="ECO:0000256" key="8">
    <source>
        <dbReference type="ARBA" id="ARBA00022723"/>
    </source>
</evidence>
<proteinExistence type="inferred from homology"/>
<keyword evidence="8 15" id="KW-0479">Metal-binding</keyword>
<dbReference type="InterPro" id="IPR043128">
    <property type="entry name" value="Rev_trsase/Diguanyl_cyclase"/>
</dbReference>
<keyword evidence="11 15" id="KW-0239">DNA-directed DNA polymerase</keyword>
<evidence type="ECO:0000256" key="14">
    <source>
        <dbReference type="ARBA" id="ARBA00049244"/>
    </source>
</evidence>
<dbReference type="Pfam" id="PF21999">
    <property type="entry name" value="IMS_HHH_1"/>
    <property type="match status" value="1"/>
</dbReference>
<dbReference type="CDD" id="cd03586">
    <property type="entry name" value="PolY_Pol_IV_kappa"/>
    <property type="match status" value="1"/>
</dbReference>
<keyword evidence="9 15" id="KW-0227">DNA damage</keyword>
<comment type="cofactor">
    <cofactor evidence="15">
        <name>Mg(2+)</name>
        <dbReference type="ChEBI" id="CHEBI:18420"/>
    </cofactor>
    <text evidence="15">Binds 2 magnesium ions per subunit.</text>
</comment>
<dbReference type="Pfam" id="PF00817">
    <property type="entry name" value="IMS"/>
    <property type="match status" value="1"/>
</dbReference>
<comment type="subcellular location">
    <subcellularLocation>
        <location evidence="1 15">Cytoplasm</location>
    </subcellularLocation>
</comment>
<feature type="region of interest" description="Disordered" evidence="16">
    <location>
        <begin position="386"/>
        <end position="415"/>
    </location>
</feature>
<dbReference type="PANTHER" id="PTHR11076">
    <property type="entry name" value="DNA REPAIR POLYMERASE UMUC / TRANSFERASE FAMILY MEMBER"/>
    <property type="match status" value="1"/>
</dbReference>
<comment type="similarity">
    <text evidence="2 15">Belongs to the DNA polymerase type-Y family.</text>
</comment>
<gene>
    <name evidence="15" type="primary">dinB</name>
    <name evidence="18" type="ORF">RYX45_02880</name>
</gene>
<dbReference type="FunFam" id="3.40.1170.60:FF:000003">
    <property type="entry name" value="DNA polymerase eta"/>
    <property type="match status" value="1"/>
</dbReference>
<dbReference type="GO" id="GO:0005829">
    <property type="term" value="C:cytosol"/>
    <property type="evidence" value="ECO:0007669"/>
    <property type="project" value="TreeGrafter"/>
</dbReference>
<dbReference type="Gene3D" id="1.10.150.20">
    <property type="entry name" value="5' to 3' exonuclease, C-terminal subdomain"/>
    <property type="match status" value="1"/>
</dbReference>
<dbReference type="AlphaFoldDB" id="A0AAJ2NKC7"/>
<dbReference type="GO" id="GO:0003887">
    <property type="term" value="F:DNA-directed DNA polymerase activity"/>
    <property type="evidence" value="ECO:0007669"/>
    <property type="project" value="UniProtKB-UniRule"/>
</dbReference>
<comment type="catalytic activity">
    <reaction evidence="14 15">
        <text>DNA(n) + a 2'-deoxyribonucleoside 5'-triphosphate = DNA(n+1) + diphosphate</text>
        <dbReference type="Rhea" id="RHEA:22508"/>
        <dbReference type="Rhea" id="RHEA-COMP:17339"/>
        <dbReference type="Rhea" id="RHEA-COMP:17340"/>
        <dbReference type="ChEBI" id="CHEBI:33019"/>
        <dbReference type="ChEBI" id="CHEBI:61560"/>
        <dbReference type="ChEBI" id="CHEBI:173112"/>
        <dbReference type="EC" id="2.7.7.7"/>
    </reaction>
</comment>
<dbReference type="Proteomes" id="UP001285636">
    <property type="component" value="Unassembled WGS sequence"/>
</dbReference>
<dbReference type="PANTHER" id="PTHR11076:SF33">
    <property type="entry name" value="DNA POLYMERASE KAPPA"/>
    <property type="match status" value="1"/>
</dbReference>
<dbReference type="GO" id="GO:0006281">
    <property type="term" value="P:DNA repair"/>
    <property type="evidence" value="ECO:0007669"/>
    <property type="project" value="UniProtKB-UniRule"/>
</dbReference>
<keyword evidence="12 15" id="KW-0238">DNA-binding</keyword>
<dbReference type="EMBL" id="JAWJAY010000001">
    <property type="protein sequence ID" value="MDV2884106.1"/>
    <property type="molecule type" value="Genomic_DNA"/>
</dbReference>
<dbReference type="HAMAP" id="MF_01113">
    <property type="entry name" value="DNApol_IV"/>
    <property type="match status" value="1"/>
</dbReference>
<feature type="active site" evidence="15">
    <location>
        <position position="109"/>
    </location>
</feature>
<evidence type="ECO:0000313" key="19">
    <source>
        <dbReference type="Proteomes" id="UP001285636"/>
    </source>
</evidence>
<evidence type="ECO:0000256" key="12">
    <source>
        <dbReference type="ARBA" id="ARBA00023125"/>
    </source>
</evidence>
<feature type="site" description="Substrate discrimination" evidence="15">
    <location>
        <position position="17"/>
    </location>
</feature>
<evidence type="ECO:0000256" key="10">
    <source>
        <dbReference type="ARBA" id="ARBA00022842"/>
    </source>
</evidence>
<keyword evidence="4 15" id="KW-0963">Cytoplasm</keyword>
<evidence type="ECO:0000256" key="6">
    <source>
        <dbReference type="ARBA" id="ARBA00022695"/>
    </source>
</evidence>
<sequence>MMNQRRVIFHIDMNSFYASVEMSYDPTLRGKPLAIAGNVEERRGIIVTSSYEARAKGVKTTMPVWKALRLCPDLELRRPNFERYKESSRALFELLREYTPLVQPVSIDEGYLDVTAYLSKIHPLHLAAEIQRRIKVELDLPCSIGIAPNKFLAKMASDMKKPNGITILRKRDMKEKLWTLPIGEMHGIGRRTVEKWEKKGIKTIGDLAHAQMGDVQAWFGTNGRKLHERANGIDHRPVDPEAIYEFKTIGHSTTLKQNTKNMAVIDQTLKQLSQSVSRRLEKKQVFARGIQLTIRYHDWRTITRSQKLSNPAQKPEDLYKQAKQIFLKAWNQESVRLLGVSTYDLIEQQYAYKQLDLFHYQDDIKEEKLSHLVKEVHEKFGEQALQKGLSSKWKRKEETSTEEGTSFSKDFLEPE</sequence>
<dbReference type="EC" id="2.7.7.7" evidence="15"/>
<comment type="function">
    <text evidence="15">Poorly processive, error-prone DNA polymerase involved in untargeted mutagenesis. Copies undamaged DNA at stalled replication forks, which arise in vivo from mismatched or misaligned primer ends. These misaligned primers can be extended by PolIV. Exhibits no 3'-5' exonuclease (proofreading) activity. May be involved in translesional synthesis, in conjunction with the beta clamp from PolIII.</text>
</comment>
<evidence type="ECO:0000256" key="16">
    <source>
        <dbReference type="SAM" id="MobiDB-lite"/>
    </source>
</evidence>
<organism evidence="18 19">
    <name type="scientific">Alkalihalophilus pseudofirmus</name>
    <name type="common">Bacillus pseudofirmus</name>
    <dbReference type="NCBI Taxonomy" id="79885"/>
    <lineage>
        <taxon>Bacteria</taxon>
        <taxon>Bacillati</taxon>
        <taxon>Bacillota</taxon>
        <taxon>Bacilli</taxon>
        <taxon>Bacillales</taxon>
        <taxon>Bacillaceae</taxon>
        <taxon>Alkalihalophilus</taxon>
    </lineage>
</organism>
<evidence type="ECO:0000256" key="11">
    <source>
        <dbReference type="ARBA" id="ARBA00022932"/>
    </source>
</evidence>
<dbReference type="Pfam" id="PF11799">
    <property type="entry name" value="IMS_C"/>
    <property type="match status" value="1"/>
</dbReference>
<keyword evidence="10 15" id="KW-0460">Magnesium</keyword>
<dbReference type="RefSeq" id="WP_238446509.1">
    <property type="nucleotide sequence ID" value="NZ_CP144224.1"/>
</dbReference>
<comment type="subunit">
    <text evidence="15">Monomer.</text>
</comment>
<feature type="domain" description="UmuC" evidence="17">
    <location>
        <begin position="8"/>
        <end position="189"/>
    </location>
</feature>
<dbReference type="GO" id="GO:0006261">
    <property type="term" value="P:DNA-templated DNA replication"/>
    <property type="evidence" value="ECO:0007669"/>
    <property type="project" value="UniProtKB-UniRule"/>
</dbReference>
<feature type="binding site" evidence="15">
    <location>
        <position position="12"/>
    </location>
    <ligand>
        <name>Mg(2+)</name>
        <dbReference type="ChEBI" id="CHEBI:18420"/>
    </ligand>
</feature>
<dbReference type="InterPro" id="IPR022880">
    <property type="entry name" value="DNApol_IV"/>
</dbReference>
<keyword evidence="13 15" id="KW-0234">DNA repair</keyword>
<dbReference type="InterPro" id="IPR053848">
    <property type="entry name" value="IMS_HHH_1"/>
</dbReference>
<evidence type="ECO:0000256" key="9">
    <source>
        <dbReference type="ARBA" id="ARBA00022763"/>
    </source>
</evidence>
<evidence type="ECO:0000256" key="4">
    <source>
        <dbReference type="ARBA" id="ARBA00022490"/>
    </source>
</evidence>
<evidence type="ECO:0000313" key="18">
    <source>
        <dbReference type="EMBL" id="MDV2884106.1"/>
    </source>
</evidence>